<dbReference type="EMBL" id="DF933843">
    <property type="protein sequence ID" value="GAM43303.1"/>
    <property type="molecule type" value="Genomic_DNA"/>
</dbReference>
<dbReference type="PANTHER" id="PTHR42748:SF31">
    <property type="entry name" value="NMRA-LIKE DOMAIN-CONTAINING PROTEIN-RELATED"/>
    <property type="match status" value="1"/>
</dbReference>
<gene>
    <name evidence="4" type="ORF">TCE0_047r18008</name>
</gene>
<dbReference type="Gene3D" id="3.40.50.720">
    <property type="entry name" value="NAD(P)-binding Rossmann-like Domain"/>
    <property type="match status" value="1"/>
</dbReference>
<dbReference type="PANTHER" id="PTHR42748">
    <property type="entry name" value="NITROGEN METABOLITE REPRESSION PROTEIN NMRA FAMILY MEMBER"/>
    <property type="match status" value="1"/>
</dbReference>
<evidence type="ECO:0000256" key="2">
    <source>
        <dbReference type="ARBA" id="ARBA00022857"/>
    </source>
</evidence>
<evidence type="ECO:0000259" key="3">
    <source>
        <dbReference type="Pfam" id="PF05368"/>
    </source>
</evidence>
<dbReference type="Gene3D" id="3.90.25.10">
    <property type="entry name" value="UDP-galactose 4-epimerase, domain 1"/>
    <property type="match status" value="1"/>
</dbReference>
<keyword evidence="2" id="KW-0521">NADP</keyword>
<evidence type="ECO:0000313" key="5">
    <source>
        <dbReference type="Proteomes" id="UP000053095"/>
    </source>
</evidence>
<accession>A0A0B8N6S5</accession>
<organism evidence="4 5">
    <name type="scientific">Talaromyces pinophilus</name>
    <name type="common">Penicillium pinophilum</name>
    <dbReference type="NCBI Taxonomy" id="128442"/>
    <lineage>
        <taxon>Eukaryota</taxon>
        <taxon>Fungi</taxon>
        <taxon>Dikarya</taxon>
        <taxon>Ascomycota</taxon>
        <taxon>Pezizomycotina</taxon>
        <taxon>Eurotiomycetes</taxon>
        <taxon>Eurotiomycetidae</taxon>
        <taxon>Eurotiales</taxon>
        <taxon>Trichocomaceae</taxon>
        <taxon>Talaromyces</taxon>
        <taxon>Talaromyces sect. Talaromyces</taxon>
    </lineage>
</organism>
<dbReference type="AlphaFoldDB" id="A0A0B8N6S5"/>
<name>A0A0B8N6S5_TALPI</name>
<protein>
    <recommendedName>
        <fullName evidence="3">NmrA-like domain-containing protein</fullName>
    </recommendedName>
</protein>
<feature type="domain" description="NmrA-like" evidence="3">
    <location>
        <begin position="2"/>
        <end position="278"/>
    </location>
</feature>
<keyword evidence="5" id="KW-1185">Reference proteome</keyword>
<comment type="similarity">
    <text evidence="1">Belongs to the NmrA-type oxidoreductase family.</text>
</comment>
<reference evidence="5" key="1">
    <citation type="journal article" date="2015" name="Genome Announc.">
        <title>Draft genome sequence of Talaromyces cellulolyticus strain Y-94, a source of lignocellulosic biomass-degrading enzymes.</title>
        <authorList>
            <person name="Fujii T."/>
            <person name="Koike H."/>
            <person name="Sawayama S."/>
            <person name="Yano S."/>
            <person name="Inoue H."/>
        </authorList>
    </citation>
    <scope>NUCLEOTIDE SEQUENCE [LARGE SCALE GENOMIC DNA]</scope>
    <source>
        <strain evidence="5">Y-94</strain>
    </source>
</reference>
<evidence type="ECO:0000256" key="1">
    <source>
        <dbReference type="ARBA" id="ARBA00006328"/>
    </source>
</evidence>
<dbReference type="SUPFAM" id="SSF51735">
    <property type="entry name" value="NAD(P)-binding Rossmann-fold domains"/>
    <property type="match status" value="1"/>
</dbReference>
<evidence type="ECO:0000313" key="4">
    <source>
        <dbReference type="EMBL" id="GAM43303.1"/>
    </source>
</evidence>
<proteinExistence type="inferred from homology"/>
<sequence length="308" mass="33494">MSKIFTVFGATGNQGGSVIKAILADPVLSKQFKLRGVTRDPSKPAAQALTAKGVEMVTADMSSPATAAPAVENAHTVFFVTNFWESMSADVEVAQGKAVTDASKAAGVKHIIFSSLINVSNASNGRLPHVSHFDGKARIEEYIRKSDIPATFVLPGLFMSGFYNFFRKQEDGSYHWAMPDGVKASEAQIPLFDPAADTGIFVKAAVKHFPDTVSARILATTGYYTPERIISEFAQVTGKKVSYSEVPHDVFKSFLPAPVSQELLENMLLLQDPGYYAGADLKPSLEMLGDDKTTSWKNFVQKSMDKWP</sequence>
<dbReference type="CDD" id="cd05251">
    <property type="entry name" value="NmrA_like_SDR_a"/>
    <property type="match status" value="1"/>
</dbReference>
<dbReference type="Pfam" id="PF05368">
    <property type="entry name" value="NmrA"/>
    <property type="match status" value="1"/>
</dbReference>
<dbReference type="InterPro" id="IPR008030">
    <property type="entry name" value="NmrA-like"/>
</dbReference>
<dbReference type="InterPro" id="IPR036291">
    <property type="entry name" value="NAD(P)-bd_dom_sf"/>
</dbReference>
<dbReference type="InterPro" id="IPR051164">
    <property type="entry name" value="NmrA-like_oxidored"/>
</dbReference>
<dbReference type="Proteomes" id="UP000053095">
    <property type="component" value="Unassembled WGS sequence"/>
</dbReference>
<dbReference type="GO" id="GO:0005634">
    <property type="term" value="C:nucleus"/>
    <property type="evidence" value="ECO:0007669"/>
    <property type="project" value="TreeGrafter"/>
</dbReference>